<proteinExistence type="predicted"/>
<organism evidence="1 2">
    <name type="scientific">Triparma laevis f. inornata</name>
    <dbReference type="NCBI Taxonomy" id="1714386"/>
    <lineage>
        <taxon>Eukaryota</taxon>
        <taxon>Sar</taxon>
        <taxon>Stramenopiles</taxon>
        <taxon>Ochrophyta</taxon>
        <taxon>Bolidophyceae</taxon>
        <taxon>Parmales</taxon>
        <taxon>Triparmaceae</taxon>
        <taxon>Triparma</taxon>
    </lineage>
</organism>
<dbReference type="AlphaFoldDB" id="A0A9W6ZQT3"/>
<sequence length="85" mass="9294">MMGMFSGAKSFKSDPKEWNVEKVTDMDSLFNKAESFTSDCSRWSVGNCTNMGGIFQLANSTHNPPLTIPAKAVPSTAPMKVPKTY</sequence>
<name>A0A9W6ZQT3_9STRA</name>
<dbReference type="InterPro" id="IPR005046">
    <property type="entry name" value="DUF285"/>
</dbReference>
<evidence type="ECO:0000313" key="2">
    <source>
        <dbReference type="Proteomes" id="UP001162640"/>
    </source>
</evidence>
<accession>A0A9W6ZQT3</accession>
<comment type="caution">
    <text evidence="1">The sequence shown here is derived from an EMBL/GenBank/DDBJ whole genome shotgun (WGS) entry which is preliminary data.</text>
</comment>
<dbReference type="Pfam" id="PF03382">
    <property type="entry name" value="DUF285"/>
    <property type="match status" value="1"/>
</dbReference>
<dbReference type="Proteomes" id="UP001162640">
    <property type="component" value="Unassembled WGS sequence"/>
</dbReference>
<dbReference type="EMBL" id="BLQM01000041">
    <property type="protein sequence ID" value="GMH54894.1"/>
    <property type="molecule type" value="Genomic_DNA"/>
</dbReference>
<protein>
    <submittedName>
        <fullName evidence="1">Uncharacterized protein</fullName>
    </submittedName>
</protein>
<reference evidence="2" key="1">
    <citation type="journal article" date="2023" name="Commun. Biol.">
        <title>Genome analysis of Parmales, the sister group of diatoms, reveals the evolutionary specialization of diatoms from phago-mixotrophs to photoautotrophs.</title>
        <authorList>
            <person name="Ban H."/>
            <person name="Sato S."/>
            <person name="Yoshikawa S."/>
            <person name="Yamada K."/>
            <person name="Nakamura Y."/>
            <person name="Ichinomiya M."/>
            <person name="Sato N."/>
            <person name="Blanc-Mathieu R."/>
            <person name="Endo H."/>
            <person name="Kuwata A."/>
            <person name="Ogata H."/>
        </authorList>
    </citation>
    <scope>NUCLEOTIDE SEQUENCE [LARGE SCALE GENOMIC DNA]</scope>
</reference>
<gene>
    <name evidence="1" type="ORF">TL16_g01776</name>
</gene>
<evidence type="ECO:0000313" key="1">
    <source>
        <dbReference type="EMBL" id="GMH54894.1"/>
    </source>
</evidence>